<feature type="DNA-binding region" description="Fork-head" evidence="6">
    <location>
        <begin position="92"/>
        <end position="187"/>
    </location>
</feature>
<evidence type="ECO:0000259" key="7">
    <source>
        <dbReference type="PROSITE" id="PS50039"/>
    </source>
</evidence>
<evidence type="ECO:0000256" key="3">
    <source>
        <dbReference type="ARBA" id="ARBA00023125"/>
    </source>
</evidence>
<evidence type="ECO:0000256" key="4">
    <source>
        <dbReference type="ARBA" id="ARBA00023163"/>
    </source>
</evidence>
<dbReference type="InterPro" id="IPR036390">
    <property type="entry name" value="WH_DNA-bd_sf"/>
</dbReference>
<dbReference type="GO" id="GO:0000978">
    <property type="term" value="F:RNA polymerase II cis-regulatory region sequence-specific DNA binding"/>
    <property type="evidence" value="ECO:0007669"/>
    <property type="project" value="TreeGrafter"/>
</dbReference>
<dbReference type="EMBL" id="JAODUP010001767">
    <property type="protein sequence ID" value="KAK2139468.1"/>
    <property type="molecule type" value="Genomic_DNA"/>
</dbReference>
<keyword evidence="3 6" id="KW-0238">DNA-binding</keyword>
<dbReference type="Gene3D" id="1.10.10.10">
    <property type="entry name" value="Winged helix-like DNA-binding domain superfamily/Winged helix DNA-binding domain"/>
    <property type="match status" value="1"/>
</dbReference>
<dbReference type="AlphaFoldDB" id="A0AAD9ISC2"/>
<proteinExistence type="predicted"/>
<keyword evidence="4" id="KW-0804">Transcription</keyword>
<dbReference type="InterPro" id="IPR030456">
    <property type="entry name" value="TF_fork_head_CS_2"/>
</dbReference>
<dbReference type="PROSITE" id="PS00657">
    <property type="entry name" value="FORK_HEAD_1"/>
    <property type="match status" value="1"/>
</dbReference>
<dbReference type="GO" id="GO:0005634">
    <property type="term" value="C:nucleus"/>
    <property type="evidence" value="ECO:0007669"/>
    <property type="project" value="UniProtKB-SubCell"/>
</dbReference>
<dbReference type="PANTHER" id="PTHR45881:SF1">
    <property type="entry name" value="FORK HEAD PROTEIN HOMOLOG 2"/>
    <property type="match status" value="1"/>
</dbReference>
<dbReference type="PROSITE" id="PS50039">
    <property type="entry name" value="FORK_HEAD_3"/>
    <property type="match status" value="1"/>
</dbReference>
<evidence type="ECO:0000256" key="2">
    <source>
        <dbReference type="ARBA" id="ARBA00023015"/>
    </source>
</evidence>
<dbReference type="InterPro" id="IPR018122">
    <property type="entry name" value="TF_fork_head_CS_1"/>
</dbReference>
<dbReference type="SUPFAM" id="SSF46785">
    <property type="entry name" value="Winged helix' DNA-binding domain"/>
    <property type="match status" value="1"/>
</dbReference>
<dbReference type="SMART" id="SM00339">
    <property type="entry name" value="FH"/>
    <property type="match status" value="1"/>
</dbReference>
<reference evidence="8" key="1">
    <citation type="journal article" date="2023" name="Mol. Biol. Evol.">
        <title>Third-Generation Sequencing Reveals the Adaptive Role of the Epigenome in Three Deep-Sea Polychaetes.</title>
        <authorList>
            <person name="Perez M."/>
            <person name="Aroh O."/>
            <person name="Sun Y."/>
            <person name="Lan Y."/>
            <person name="Juniper S.K."/>
            <person name="Young C.R."/>
            <person name="Angers B."/>
            <person name="Qian P.Y."/>
        </authorList>
    </citation>
    <scope>NUCLEOTIDE SEQUENCE</scope>
    <source>
        <strain evidence="8">P08H-3</strain>
    </source>
</reference>
<comment type="subcellular location">
    <subcellularLocation>
        <location evidence="1 6">Nucleus</location>
    </subcellularLocation>
</comment>
<name>A0AAD9ISC2_9ANNE</name>
<gene>
    <name evidence="8" type="ORF">LSH36_1768g00008</name>
</gene>
<dbReference type="InterPro" id="IPR036388">
    <property type="entry name" value="WH-like_DNA-bd_sf"/>
</dbReference>
<dbReference type="CDD" id="cd00059">
    <property type="entry name" value="FH_FOX"/>
    <property type="match status" value="1"/>
</dbReference>
<feature type="domain" description="Fork-head" evidence="7">
    <location>
        <begin position="92"/>
        <end position="187"/>
    </location>
</feature>
<evidence type="ECO:0000313" key="9">
    <source>
        <dbReference type="Proteomes" id="UP001208570"/>
    </source>
</evidence>
<evidence type="ECO:0000256" key="1">
    <source>
        <dbReference type="ARBA" id="ARBA00004123"/>
    </source>
</evidence>
<comment type="caution">
    <text evidence="8">The sequence shown here is derived from an EMBL/GenBank/DDBJ whole genome shotgun (WGS) entry which is preliminary data.</text>
</comment>
<dbReference type="GO" id="GO:0000981">
    <property type="term" value="F:DNA-binding transcription factor activity, RNA polymerase II-specific"/>
    <property type="evidence" value="ECO:0007669"/>
    <property type="project" value="TreeGrafter"/>
</dbReference>
<dbReference type="Pfam" id="PF00250">
    <property type="entry name" value="Forkhead"/>
    <property type="match status" value="1"/>
</dbReference>
<evidence type="ECO:0000256" key="5">
    <source>
        <dbReference type="ARBA" id="ARBA00023242"/>
    </source>
</evidence>
<sequence>MAYNSSTAVREHLSVQLRRNWLSAYGTESPSVDLDDSLTDLDWLINLGTKVEKSTKTPSIMYTEDRTDNIEQRTPMTKSVQVDADYKTCSQKPPHSYAKLITMAIMESERKMLVLSDIYKWITDNYMYYMNTSSNWQNSVRHNLSMNRNFQKVSRKDGDTSKGRFWKISSDAKDSFRENVSLCENRKRNFETLSKKLSPSVNDKKMKIEKENRRSSEDVDILSTAVNMSDIYSFTDLQCKAEVIDINIISDEPHVKRINTCERTLPVKRCETKHQQANVRSLLKIDSHNPSQLIGSCLKIIDNWNTTGKGNATTCTLEKDDNDTSNDKESFSILDPECTKPLNDVDFLLSDYDPNFKSSLDLTTDLPLDLTTFDKDTIEETVWNECYKDNKNVTSLDNESRMSTPTQLSENEECSVWNADLMMGDTLTDYFEKDINDIFNTMPVFPRQHHQESNFKSEIIMC</sequence>
<dbReference type="PROSITE" id="PS00658">
    <property type="entry name" value="FORK_HEAD_2"/>
    <property type="match status" value="1"/>
</dbReference>
<dbReference type="PANTHER" id="PTHR45881">
    <property type="entry name" value="CHECKPOINT SUPPRESSOR 1-LIKE, ISOFORM A-RELATED"/>
    <property type="match status" value="1"/>
</dbReference>
<keyword evidence="5 6" id="KW-0539">Nucleus</keyword>
<accession>A0AAD9ISC2</accession>
<dbReference type="InterPro" id="IPR001766">
    <property type="entry name" value="Fork_head_dom"/>
</dbReference>
<organism evidence="8 9">
    <name type="scientific">Paralvinella palmiformis</name>
    <dbReference type="NCBI Taxonomy" id="53620"/>
    <lineage>
        <taxon>Eukaryota</taxon>
        <taxon>Metazoa</taxon>
        <taxon>Spiralia</taxon>
        <taxon>Lophotrochozoa</taxon>
        <taxon>Annelida</taxon>
        <taxon>Polychaeta</taxon>
        <taxon>Sedentaria</taxon>
        <taxon>Canalipalpata</taxon>
        <taxon>Terebellida</taxon>
        <taxon>Terebelliformia</taxon>
        <taxon>Alvinellidae</taxon>
        <taxon>Paralvinella</taxon>
    </lineage>
</organism>
<keyword evidence="9" id="KW-1185">Reference proteome</keyword>
<dbReference type="PRINTS" id="PR00053">
    <property type="entry name" value="FORKHEAD"/>
</dbReference>
<keyword evidence="2" id="KW-0805">Transcription regulation</keyword>
<dbReference type="Proteomes" id="UP001208570">
    <property type="component" value="Unassembled WGS sequence"/>
</dbReference>
<protein>
    <recommendedName>
        <fullName evidence="7">Fork-head domain-containing protein</fullName>
    </recommendedName>
</protein>
<evidence type="ECO:0000256" key="6">
    <source>
        <dbReference type="PROSITE-ProRule" id="PRU00089"/>
    </source>
</evidence>
<evidence type="ECO:0000313" key="8">
    <source>
        <dbReference type="EMBL" id="KAK2139468.1"/>
    </source>
</evidence>